<accession>A0A6J7XUJ6</accession>
<feature type="compositionally biased region" description="Basic residues" evidence="1">
    <location>
        <begin position="28"/>
        <end position="44"/>
    </location>
</feature>
<organism evidence="2">
    <name type="scientific">freshwater metagenome</name>
    <dbReference type="NCBI Taxonomy" id="449393"/>
    <lineage>
        <taxon>unclassified sequences</taxon>
        <taxon>metagenomes</taxon>
        <taxon>ecological metagenomes</taxon>
    </lineage>
</organism>
<sequence length="208" mass="22837">MKKLLSALVALFLMLSVMPVHSATPKPKPTKKSAPHKKVAKKKVIPSPSAKWPPKGFSPSDDKYVFAKIPNQKELQGEASNIYDKSNNALRYDLRKCETLACGAITVAAEISCTWWEISSIFERVDTTTGLAVEKLGTLRTLSPSTRARNLQTIMLVSQIKGVQEDGLLRQDIKTGKIELTCHRDPAPDLSKRNIFTPNTPGPLPTSG</sequence>
<proteinExistence type="predicted"/>
<dbReference type="EMBL" id="CAFBSG010000006">
    <property type="protein sequence ID" value="CAB5239915.1"/>
    <property type="molecule type" value="Genomic_DNA"/>
</dbReference>
<name>A0A6J7XUJ6_9ZZZZ</name>
<reference evidence="2" key="1">
    <citation type="submission" date="2020-05" db="EMBL/GenBank/DDBJ databases">
        <authorList>
            <person name="Chiriac C."/>
            <person name="Salcher M."/>
            <person name="Ghai R."/>
            <person name="Kavagutti S V."/>
        </authorList>
    </citation>
    <scope>NUCLEOTIDE SEQUENCE</scope>
</reference>
<gene>
    <name evidence="2" type="ORF">UFOPK3554_00547</name>
</gene>
<feature type="region of interest" description="Disordered" evidence="1">
    <location>
        <begin position="22"/>
        <end position="56"/>
    </location>
</feature>
<evidence type="ECO:0000313" key="2">
    <source>
        <dbReference type="EMBL" id="CAB5239915.1"/>
    </source>
</evidence>
<dbReference type="AlphaFoldDB" id="A0A6J7XUJ6"/>
<protein>
    <submittedName>
        <fullName evidence="2">Unannotated protein</fullName>
    </submittedName>
</protein>
<evidence type="ECO:0000256" key="1">
    <source>
        <dbReference type="SAM" id="MobiDB-lite"/>
    </source>
</evidence>